<dbReference type="SUPFAM" id="SSF56317">
    <property type="entry name" value="Carbon-nitrogen hydrolase"/>
    <property type="match status" value="1"/>
</dbReference>
<organism evidence="3 4">
    <name type="scientific">Microlunatus soli</name>
    <dbReference type="NCBI Taxonomy" id="630515"/>
    <lineage>
        <taxon>Bacteria</taxon>
        <taxon>Bacillati</taxon>
        <taxon>Actinomycetota</taxon>
        <taxon>Actinomycetes</taxon>
        <taxon>Propionibacteriales</taxon>
        <taxon>Propionibacteriaceae</taxon>
        <taxon>Microlunatus</taxon>
    </lineage>
</organism>
<dbReference type="InterPro" id="IPR003010">
    <property type="entry name" value="C-N_Hydrolase"/>
</dbReference>
<evidence type="ECO:0000313" key="4">
    <source>
        <dbReference type="Proteomes" id="UP000199103"/>
    </source>
</evidence>
<accession>A0A1H1ZXC7</accession>
<sequence>MKIALGQMRVADDWQQNLASIGDLAGRAVDEGARLLVLPEGIIARDPDDPDLPRRAAQPVDGPFVSGLRDLSERHGLAIAGTVHVPDQGKAINAHVVIDRGDLIARYDKLHLYDAFASLESDHVVPGDEVPPIVRIDDFAFGLMTCYDVRFPELARALAVAGADALLLPAAWVRGPLKEDHWRVMVTARAVENTVYLIGVGEISARNIGRSLVVDPLGVTIAAGAEQPTLLVASLDRRRIEEARSSLPVLQNRRFGTPVLGRHRSSEAVR</sequence>
<dbReference type="Proteomes" id="UP000199103">
    <property type="component" value="Chromosome I"/>
</dbReference>
<dbReference type="Gene3D" id="3.60.110.10">
    <property type="entry name" value="Carbon-nitrogen hydrolase"/>
    <property type="match status" value="1"/>
</dbReference>
<dbReference type="InterPro" id="IPR047999">
    <property type="entry name" value="De_GSH_amidase"/>
</dbReference>
<feature type="domain" description="CN hydrolase" evidence="2">
    <location>
        <begin position="1"/>
        <end position="237"/>
    </location>
</feature>
<dbReference type="PANTHER" id="PTHR23088:SF27">
    <property type="entry name" value="DEAMINATED GLUTATHIONE AMIDASE"/>
    <property type="match status" value="1"/>
</dbReference>
<dbReference type="EMBL" id="LT629772">
    <property type="protein sequence ID" value="SDT38435.1"/>
    <property type="molecule type" value="Genomic_DNA"/>
</dbReference>
<keyword evidence="4" id="KW-1185">Reference proteome</keyword>
<evidence type="ECO:0000313" key="3">
    <source>
        <dbReference type="EMBL" id="SDT38435.1"/>
    </source>
</evidence>
<dbReference type="OrthoDB" id="9811121at2"/>
<evidence type="ECO:0000256" key="1">
    <source>
        <dbReference type="ARBA" id="ARBA00010613"/>
    </source>
</evidence>
<proteinExistence type="inferred from homology"/>
<reference evidence="3 4" key="1">
    <citation type="submission" date="2016-10" db="EMBL/GenBank/DDBJ databases">
        <authorList>
            <person name="de Groot N.N."/>
        </authorList>
    </citation>
    <scope>NUCLEOTIDE SEQUENCE [LARGE SCALE GENOMIC DNA]</scope>
    <source>
        <strain evidence="3 4">DSM 21800</strain>
    </source>
</reference>
<dbReference type="InterPro" id="IPR036526">
    <property type="entry name" value="C-N_Hydrolase_sf"/>
</dbReference>
<dbReference type="AlphaFoldDB" id="A0A1H1ZXC7"/>
<dbReference type="CDD" id="cd07581">
    <property type="entry name" value="nitrilase_3"/>
    <property type="match status" value="1"/>
</dbReference>
<dbReference type="PROSITE" id="PS50263">
    <property type="entry name" value="CN_HYDROLASE"/>
    <property type="match status" value="1"/>
</dbReference>
<protein>
    <submittedName>
        <fullName evidence="3">Predicted amidohydrolase</fullName>
    </submittedName>
</protein>
<comment type="similarity">
    <text evidence="1">Belongs to the carbon-nitrogen hydrolase superfamily. NIT1/NIT2 family.</text>
</comment>
<dbReference type="STRING" id="630515.SAMN04489812_5526"/>
<keyword evidence="3" id="KW-0378">Hydrolase</keyword>
<dbReference type="InterPro" id="IPR001110">
    <property type="entry name" value="UPF0012_CS"/>
</dbReference>
<dbReference type="PROSITE" id="PS01227">
    <property type="entry name" value="UPF0012"/>
    <property type="match status" value="1"/>
</dbReference>
<evidence type="ECO:0000259" key="2">
    <source>
        <dbReference type="PROSITE" id="PS50263"/>
    </source>
</evidence>
<name>A0A1H1ZXC7_9ACTN</name>
<dbReference type="RefSeq" id="WP_091533270.1">
    <property type="nucleotide sequence ID" value="NZ_LT629772.1"/>
</dbReference>
<dbReference type="PANTHER" id="PTHR23088">
    <property type="entry name" value="NITRILASE-RELATED"/>
    <property type="match status" value="1"/>
</dbReference>
<dbReference type="Pfam" id="PF00795">
    <property type="entry name" value="CN_hydrolase"/>
    <property type="match status" value="1"/>
</dbReference>
<dbReference type="NCBIfam" id="NF033621">
    <property type="entry name" value="de_GSH_amidase"/>
    <property type="match status" value="1"/>
</dbReference>
<gene>
    <name evidence="3" type="ORF">SAMN04489812_5526</name>
</gene>
<dbReference type="GO" id="GO:0016787">
    <property type="term" value="F:hydrolase activity"/>
    <property type="evidence" value="ECO:0007669"/>
    <property type="project" value="UniProtKB-KW"/>
</dbReference>